<dbReference type="GO" id="GO:0002181">
    <property type="term" value="P:cytoplasmic translation"/>
    <property type="evidence" value="ECO:0007669"/>
    <property type="project" value="TreeGrafter"/>
</dbReference>
<protein>
    <submittedName>
        <fullName evidence="2">Zinc finger CCCH domain-containing protein 15-like</fullName>
    </submittedName>
</protein>
<gene>
    <name evidence="2" type="primary">LOC107672221</name>
</gene>
<dbReference type="Ensembl" id="ENSSANT00000034623.1">
    <property type="protein sequence ID" value="ENSSANP00000032526.1"/>
    <property type="gene ID" value="ENSSANG00000016497.1"/>
</dbReference>
<dbReference type="GO" id="GO:0005829">
    <property type="term" value="C:cytosol"/>
    <property type="evidence" value="ECO:0007669"/>
    <property type="project" value="TreeGrafter"/>
</dbReference>
<evidence type="ECO:0000313" key="3">
    <source>
        <dbReference type="Proteomes" id="UP000472260"/>
    </source>
</evidence>
<dbReference type="AlphaFoldDB" id="A0A671MIU3"/>
<feature type="region of interest" description="Disordered" evidence="1">
    <location>
        <begin position="53"/>
        <end position="73"/>
    </location>
</feature>
<reference evidence="2" key="1">
    <citation type="submission" date="2025-08" db="UniProtKB">
        <authorList>
            <consortium name="Ensembl"/>
        </authorList>
    </citation>
    <scope>IDENTIFICATION</scope>
</reference>
<dbReference type="Proteomes" id="UP000472260">
    <property type="component" value="Unassembled WGS sequence"/>
</dbReference>
<dbReference type="PANTHER" id="PTHR12681">
    <property type="entry name" value="ZINC FINGER-CONTAINING PROTEIN P48ZNF"/>
    <property type="match status" value="1"/>
</dbReference>
<evidence type="ECO:0000313" key="2">
    <source>
        <dbReference type="Ensembl" id="ENSSANP00000032526.1"/>
    </source>
</evidence>
<feature type="compositionally biased region" description="Basic and acidic residues" evidence="1">
    <location>
        <begin position="63"/>
        <end position="73"/>
    </location>
</feature>
<organism evidence="2 3">
    <name type="scientific">Sinocyclocheilus anshuiensis</name>
    <dbReference type="NCBI Taxonomy" id="1608454"/>
    <lineage>
        <taxon>Eukaryota</taxon>
        <taxon>Metazoa</taxon>
        <taxon>Chordata</taxon>
        <taxon>Craniata</taxon>
        <taxon>Vertebrata</taxon>
        <taxon>Euteleostomi</taxon>
        <taxon>Actinopterygii</taxon>
        <taxon>Neopterygii</taxon>
        <taxon>Teleostei</taxon>
        <taxon>Ostariophysi</taxon>
        <taxon>Cypriniformes</taxon>
        <taxon>Cyprinidae</taxon>
        <taxon>Cyprininae</taxon>
        <taxon>Sinocyclocheilus</taxon>
    </lineage>
</organism>
<sequence length="96" mass="10924">MPPKKPAQVAGNKKTQEKKKERIIEDKTFGLKNKKGAKQQKFIKAVTQQVKYGQQNSRQIASEAEKNKKKDDKELNELFKPVVAAQKVSKVQSIPF</sequence>
<accession>A0A671MIU3</accession>
<dbReference type="PANTHER" id="PTHR12681:SF0">
    <property type="entry name" value="ZINC FINGER CCCH DOMAIN-CONTAINING PROTEIN 15"/>
    <property type="match status" value="1"/>
</dbReference>
<evidence type="ECO:0000256" key="1">
    <source>
        <dbReference type="SAM" id="MobiDB-lite"/>
    </source>
</evidence>
<proteinExistence type="predicted"/>
<keyword evidence="3" id="KW-1185">Reference proteome</keyword>
<name>A0A671MIU3_9TELE</name>
<dbReference type="GO" id="GO:0003729">
    <property type="term" value="F:mRNA binding"/>
    <property type="evidence" value="ECO:0007669"/>
    <property type="project" value="TreeGrafter"/>
</dbReference>
<reference evidence="2" key="2">
    <citation type="submission" date="2025-09" db="UniProtKB">
        <authorList>
            <consortium name="Ensembl"/>
        </authorList>
    </citation>
    <scope>IDENTIFICATION</scope>
</reference>